<keyword evidence="2" id="KW-0808">Transferase</keyword>
<dbReference type="InterPro" id="IPR029063">
    <property type="entry name" value="SAM-dependent_MTases_sf"/>
</dbReference>
<keyword evidence="2" id="KW-0489">Methyltransferase</keyword>
<reference evidence="2" key="1">
    <citation type="submission" date="2021-06" db="EMBL/GenBank/DDBJ databases">
        <authorList>
            <person name="Gannon L."/>
            <person name="Redgwell R T."/>
            <person name="Michniewski S."/>
            <person name="Harrison D C."/>
            <person name="Millard A."/>
        </authorList>
    </citation>
    <scope>NUCLEOTIDE SEQUENCE</scope>
</reference>
<dbReference type="Gene3D" id="3.40.50.150">
    <property type="entry name" value="Vaccinia Virus protein VP39"/>
    <property type="match status" value="1"/>
</dbReference>
<name>A0A8D9FSI1_9VIRU</name>
<dbReference type="SUPFAM" id="SSF53335">
    <property type="entry name" value="S-adenosyl-L-methionine-dependent methyltransferases"/>
    <property type="match status" value="1"/>
</dbReference>
<dbReference type="EMBL" id="OU342829">
    <property type="protein sequence ID" value="CAG7581525.1"/>
    <property type="molecule type" value="Genomic_DNA"/>
</dbReference>
<feature type="domain" description="Methyltransferase type 11" evidence="1">
    <location>
        <begin position="69"/>
        <end position="161"/>
    </location>
</feature>
<dbReference type="GO" id="GO:0008757">
    <property type="term" value="F:S-adenosylmethionine-dependent methyltransferase activity"/>
    <property type="evidence" value="ECO:0007669"/>
    <property type="project" value="InterPro"/>
</dbReference>
<dbReference type="InterPro" id="IPR013216">
    <property type="entry name" value="Methyltransf_11"/>
</dbReference>
<evidence type="ECO:0000313" key="2">
    <source>
        <dbReference type="EMBL" id="CAG7581525.1"/>
    </source>
</evidence>
<proteinExistence type="predicted"/>
<organism evidence="2">
    <name type="scientific">uncultured marine phage</name>
    <dbReference type="NCBI Taxonomy" id="707152"/>
    <lineage>
        <taxon>Viruses</taxon>
        <taxon>environmental samples</taxon>
    </lineage>
</organism>
<dbReference type="Pfam" id="PF08241">
    <property type="entry name" value="Methyltransf_11"/>
    <property type="match status" value="1"/>
</dbReference>
<gene>
    <name evidence="2" type="ORF">SLAVMIC_00885</name>
</gene>
<accession>A0A8D9FSI1</accession>
<dbReference type="GO" id="GO:0032259">
    <property type="term" value="P:methylation"/>
    <property type="evidence" value="ECO:0007669"/>
    <property type="project" value="UniProtKB-KW"/>
</dbReference>
<dbReference type="CDD" id="cd02440">
    <property type="entry name" value="AdoMet_MTases"/>
    <property type="match status" value="1"/>
</dbReference>
<sequence>MLDYEKLSKNKSKVKYDTKYSSSSVEEMDAVLGTIEMDASGHLGKHDPEEFRGSKIFDIFKEKDFETALDVGAGKLEVVSKLIDMGKTVDICDYEDSYYLNNSDFDRNLINKFHIGDFNTLEIEETYDAVWAAHILEHQLNPNIFLKKAFSVLKEGGYLAIVIPPRKPFIVGGHVSMWNGGLLMYHLVLAGFDCSDIQLLQYDYNIGIVLKKKSINPFPKIKYDLGDMEILKEYFPMDVCEGFNGDIMKINID</sequence>
<protein>
    <submittedName>
        <fullName evidence="2">Putative methyltransferase</fullName>
    </submittedName>
</protein>
<evidence type="ECO:0000259" key="1">
    <source>
        <dbReference type="Pfam" id="PF08241"/>
    </source>
</evidence>